<keyword evidence="4" id="KW-1185">Reference proteome</keyword>
<dbReference type="AlphaFoldDB" id="A0A4U0X458"/>
<accession>A0A4U0X458</accession>
<sequence>MFEAGRAKAAPTKDPAVQTVMVIYVHAQAINYMSVTTGTYTMTYANTPGVYTIWPVFRKPEIIGGGRDVLMLPITLLPGESGGISTHSNFLEPAIRSTTLPSSTTHFAPRTTFATQMLPSTGTDQIAATSTAISDVLTPDISSQWTLRELPEQAVAAFGLRATLFGALIAGFLAFYWAQSGWRRVQRRRERQLDEKLKDGRCNWPTYNDRQRNYGPTSPPSSTQSAHYSGAEQGLSDVEELRNVKQAENDDAKTWKNLFPVAEMDYRRTLVLASVEDESTAWVANELSDILKPNGPLDVAVYVADDAEAPLRPPENKGHEANVYLSYIVDFYDSLPDVFIFMHAHRIAWHNSDLLDHDAALAVRNLSPAHVISNGYVNLRCHWDPGCPDWIHPSKREVDDYKQEESIIGSIWAELFPAEPVPDTLA</sequence>
<evidence type="ECO:0000256" key="2">
    <source>
        <dbReference type="SAM" id="Phobius"/>
    </source>
</evidence>
<keyword evidence="2" id="KW-0812">Transmembrane</keyword>
<feature type="compositionally biased region" description="Polar residues" evidence="1">
    <location>
        <begin position="214"/>
        <end position="227"/>
    </location>
</feature>
<comment type="caution">
    <text evidence="3">The sequence shown here is derived from an EMBL/GenBank/DDBJ whole genome shotgun (WGS) entry which is preliminary data.</text>
</comment>
<dbReference type="EMBL" id="NAJQ01000364">
    <property type="protein sequence ID" value="TKA71170.1"/>
    <property type="molecule type" value="Genomic_DNA"/>
</dbReference>
<protein>
    <submittedName>
        <fullName evidence="3">Uncharacterized protein</fullName>
    </submittedName>
</protein>
<dbReference type="OrthoDB" id="426718at2759"/>
<keyword evidence="2" id="KW-0472">Membrane</keyword>
<name>A0A4U0X458_9PEZI</name>
<dbReference type="Pfam" id="PF11913">
    <property type="entry name" value="DUF3431"/>
    <property type="match status" value="1"/>
</dbReference>
<reference evidence="3 4" key="1">
    <citation type="submission" date="2017-03" db="EMBL/GenBank/DDBJ databases">
        <title>Genomes of endolithic fungi from Antarctica.</title>
        <authorList>
            <person name="Coleine C."/>
            <person name="Masonjones S."/>
            <person name="Stajich J.E."/>
        </authorList>
    </citation>
    <scope>NUCLEOTIDE SEQUENCE [LARGE SCALE GENOMIC DNA]</scope>
    <source>
        <strain evidence="3 4">CCFEE 5184</strain>
    </source>
</reference>
<evidence type="ECO:0000256" key="1">
    <source>
        <dbReference type="SAM" id="MobiDB-lite"/>
    </source>
</evidence>
<organism evidence="3 4">
    <name type="scientific">Friedmanniomyces simplex</name>
    <dbReference type="NCBI Taxonomy" id="329884"/>
    <lineage>
        <taxon>Eukaryota</taxon>
        <taxon>Fungi</taxon>
        <taxon>Dikarya</taxon>
        <taxon>Ascomycota</taxon>
        <taxon>Pezizomycotina</taxon>
        <taxon>Dothideomycetes</taxon>
        <taxon>Dothideomycetidae</taxon>
        <taxon>Mycosphaerellales</taxon>
        <taxon>Teratosphaeriaceae</taxon>
        <taxon>Friedmanniomyces</taxon>
    </lineage>
</organism>
<dbReference type="PANTHER" id="PTHR37490:SF3">
    <property type="entry name" value="DUF3431 DOMAIN CONTAINING PROTEIN"/>
    <property type="match status" value="1"/>
</dbReference>
<evidence type="ECO:0000313" key="3">
    <source>
        <dbReference type="EMBL" id="TKA71170.1"/>
    </source>
</evidence>
<keyword evidence="2" id="KW-1133">Transmembrane helix</keyword>
<proteinExistence type="predicted"/>
<gene>
    <name evidence="3" type="ORF">B0A55_08653</name>
</gene>
<dbReference type="Proteomes" id="UP000309340">
    <property type="component" value="Unassembled WGS sequence"/>
</dbReference>
<dbReference type="PANTHER" id="PTHR37490">
    <property type="entry name" value="EXPRESSED PROTEIN"/>
    <property type="match status" value="1"/>
</dbReference>
<feature type="transmembrane region" description="Helical" evidence="2">
    <location>
        <begin position="158"/>
        <end position="178"/>
    </location>
</feature>
<evidence type="ECO:0000313" key="4">
    <source>
        <dbReference type="Proteomes" id="UP000309340"/>
    </source>
</evidence>
<dbReference type="InterPro" id="IPR021838">
    <property type="entry name" value="DUF3431"/>
</dbReference>
<feature type="region of interest" description="Disordered" evidence="1">
    <location>
        <begin position="204"/>
        <end position="232"/>
    </location>
</feature>